<dbReference type="RefSeq" id="WP_123937937.1">
    <property type="nucleotide sequence ID" value="NZ_BNEG01000003.1"/>
</dbReference>
<dbReference type="Proteomes" id="UP000758701">
    <property type="component" value="Unassembled WGS sequence"/>
</dbReference>
<organism evidence="3 4">
    <name type="scientific">Streptomyces olivaceus</name>
    <dbReference type="NCBI Taxonomy" id="47716"/>
    <lineage>
        <taxon>Bacteria</taxon>
        <taxon>Bacillati</taxon>
        <taxon>Actinomycetota</taxon>
        <taxon>Actinomycetes</taxon>
        <taxon>Kitasatosporales</taxon>
        <taxon>Streptomycetaceae</taxon>
        <taxon>Streptomyces</taxon>
    </lineage>
</organism>
<name>A0ABS7W1M2_STROV</name>
<evidence type="ECO:0008006" key="5">
    <source>
        <dbReference type="Google" id="ProtNLM"/>
    </source>
</evidence>
<proteinExistence type="predicted"/>
<feature type="compositionally biased region" description="Low complexity" evidence="1">
    <location>
        <begin position="29"/>
        <end position="38"/>
    </location>
</feature>
<comment type="caution">
    <text evidence="3">The sequence shown here is derived from an EMBL/GenBank/DDBJ whole genome shotgun (WGS) entry which is preliminary data.</text>
</comment>
<evidence type="ECO:0000313" key="3">
    <source>
        <dbReference type="EMBL" id="MBZ6151414.1"/>
    </source>
</evidence>
<evidence type="ECO:0000256" key="1">
    <source>
        <dbReference type="SAM" id="MobiDB-lite"/>
    </source>
</evidence>
<gene>
    <name evidence="3" type="ORF">KVH32_09520</name>
</gene>
<accession>A0ABS7W1M2</accession>
<keyword evidence="2" id="KW-0732">Signal</keyword>
<reference evidence="3 4" key="1">
    <citation type="submission" date="2021-06" db="EMBL/GenBank/DDBJ databases">
        <title>Ecological speciation of a Streptomyces species isolated from different habitats and geographic origins.</title>
        <authorList>
            <person name="Wang J."/>
        </authorList>
    </citation>
    <scope>NUCLEOTIDE SEQUENCE [LARGE SCALE GENOMIC DNA]</scope>
    <source>
        <strain evidence="3 4">FXJ8.012</strain>
    </source>
</reference>
<evidence type="ECO:0000256" key="2">
    <source>
        <dbReference type="SAM" id="SignalP"/>
    </source>
</evidence>
<dbReference type="PROSITE" id="PS51257">
    <property type="entry name" value="PROKAR_LIPOPROTEIN"/>
    <property type="match status" value="1"/>
</dbReference>
<sequence length="198" mass="19877">MFSGPGRTYGPLLLLPAVAAVALLSACGGAPAEPSAPSASPPASSPASRPSSPAPPSAPASSEPPTTSPLARDIQAAFRAATKAHPGAALETCTTDAPLDDADCGAALTAAGKVAADTERRLRQKDPENADLLYGAALTTAGAVQDGLARLRHPIPCYGLSEAPQPPPPLHAEAESICAEAADLTRSEWGIFLSTVEP</sequence>
<protein>
    <recommendedName>
        <fullName evidence="5">DUF732 domain-containing protein</fullName>
    </recommendedName>
</protein>
<evidence type="ECO:0000313" key="4">
    <source>
        <dbReference type="Proteomes" id="UP000758701"/>
    </source>
</evidence>
<feature type="chain" id="PRO_5047488545" description="DUF732 domain-containing protein" evidence="2">
    <location>
        <begin position="33"/>
        <end position="198"/>
    </location>
</feature>
<feature type="signal peptide" evidence="2">
    <location>
        <begin position="1"/>
        <end position="32"/>
    </location>
</feature>
<keyword evidence="4" id="KW-1185">Reference proteome</keyword>
<feature type="compositionally biased region" description="Low complexity" evidence="1">
    <location>
        <begin position="59"/>
        <end position="69"/>
    </location>
</feature>
<dbReference type="EMBL" id="JAHSTP010000003">
    <property type="protein sequence ID" value="MBZ6151414.1"/>
    <property type="molecule type" value="Genomic_DNA"/>
</dbReference>
<feature type="region of interest" description="Disordered" evidence="1">
    <location>
        <begin position="29"/>
        <end position="72"/>
    </location>
</feature>